<dbReference type="InterPro" id="IPR029063">
    <property type="entry name" value="SAM-dependent_MTases_sf"/>
</dbReference>
<keyword evidence="4" id="KW-0614">Plasmid</keyword>
<evidence type="ECO:0000313" key="3">
    <source>
        <dbReference type="EMBL" id="CQD24665.1"/>
    </source>
</evidence>
<accession>A0A0E4CRL5</accession>
<dbReference type="STRING" id="141349.BN1232_06316"/>
<gene>
    <name evidence="3" type="ORF">BN1232_06316</name>
    <name evidence="4" type="ORF">MJO58_27895</name>
</gene>
<dbReference type="OrthoDB" id="9800233at2"/>
<dbReference type="RefSeq" id="WP_061559465.1">
    <property type="nucleotide sequence ID" value="NZ_CP092424.2"/>
</dbReference>
<geneLocation type="plasmid" evidence="4 6">
    <name>unnamed1</name>
</geneLocation>
<proteinExistence type="predicted"/>
<reference evidence="4" key="2">
    <citation type="submission" date="2022-08" db="EMBL/GenBank/DDBJ databases">
        <title>Complete genome sequence of 14 non-tuberculosis mycobacteria type-strains.</title>
        <authorList>
            <person name="Igarashi Y."/>
            <person name="Osugi A."/>
            <person name="Mitarai S."/>
        </authorList>
    </citation>
    <scope>NUCLEOTIDE SEQUENCE</scope>
    <source>
        <strain evidence="4">ATCC 51985</strain>
        <plasmid evidence="4">unnamed1</plasmid>
    </source>
</reference>
<evidence type="ECO:0000313" key="4">
    <source>
        <dbReference type="EMBL" id="ULP45565.1"/>
    </source>
</evidence>
<protein>
    <submittedName>
        <fullName evidence="4">Class I SAM-dependent methyltransferase</fullName>
        <ecNumber evidence="4">2.1.1.-</ecNumber>
    </submittedName>
    <submittedName>
        <fullName evidence="3">O-methyltransferase involved in polyketide biosynthesis</fullName>
    </submittedName>
</protein>
<evidence type="ECO:0000313" key="6">
    <source>
        <dbReference type="Proteomes" id="UP001055171"/>
    </source>
</evidence>
<dbReference type="Proteomes" id="UP001055171">
    <property type="component" value="Plasmid unnamed1"/>
</dbReference>
<dbReference type="InterPro" id="IPR007213">
    <property type="entry name" value="Ppm1/Ppm2/Tcmp"/>
</dbReference>
<keyword evidence="2 3" id="KW-0808">Transferase</keyword>
<evidence type="ECO:0000313" key="5">
    <source>
        <dbReference type="Proteomes" id="UP000199251"/>
    </source>
</evidence>
<keyword evidence="6" id="KW-1185">Reference proteome</keyword>
<reference evidence="3 5" key="1">
    <citation type="submission" date="2015-03" db="EMBL/GenBank/DDBJ databases">
        <authorList>
            <person name="Urmite Genomes"/>
        </authorList>
    </citation>
    <scope>NUCLEOTIDE SEQUENCE [LARGE SCALE GENOMIC DNA]</scope>
    <source>
        <strain evidence="3 5">CSUR P1491</strain>
    </source>
</reference>
<dbReference type="GO" id="GO:0008168">
    <property type="term" value="F:methyltransferase activity"/>
    <property type="evidence" value="ECO:0007669"/>
    <property type="project" value="UniProtKB-KW"/>
</dbReference>
<dbReference type="Pfam" id="PF04072">
    <property type="entry name" value="LCM"/>
    <property type="match status" value="1"/>
</dbReference>
<dbReference type="EMBL" id="CP092424">
    <property type="protein sequence ID" value="ULP45565.1"/>
    <property type="molecule type" value="Genomic_DNA"/>
</dbReference>
<evidence type="ECO:0000256" key="1">
    <source>
        <dbReference type="ARBA" id="ARBA00022603"/>
    </source>
</evidence>
<dbReference type="Gene3D" id="3.40.50.150">
    <property type="entry name" value="Vaccinia Virus protein VP39"/>
    <property type="match status" value="1"/>
</dbReference>
<dbReference type="PANTHER" id="PTHR43619">
    <property type="entry name" value="S-ADENOSYL-L-METHIONINE-DEPENDENT METHYLTRANSFERASE YKTD-RELATED"/>
    <property type="match status" value="1"/>
</dbReference>
<dbReference type="EC" id="2.1.1.-" evidence="4"/>
<evidence type="ECO:0000256" key="2">
    <source>
        <dbReference type="ARBA" id="ARBA00022679"/>
    </source>
</evidence>
<dbReference type="EMBL" id="CTEE01000003">
    <property type="protein sequence ID" value="CQD24665.1"/>
    <property type="molecule type" value="Genomic_DNA"/>
</dbReference>
<keyword evidence="1 3" id="KW-0489">Methyltransferase</keyword>
<dbReference type="PANTHER" id="PTHR43619:SF2">
    <property type="entry name" value="S-ADENOSYL-L-METHIONINE-DEPENDENT METHYLTRANSFERASES SUPERFAMILY PROTEIN"/>
    <property type="match status" value="1"/>
</dbReference>
<name>A0A0E4CRL5_MYCLN</name>
<dbReference type="AlphaFoldDB" id="A0A0E4CRL5"/>
<sequence length="282" mass="31534">MDKIEPKHLTGISETALWTLWNRGSEALRPDRTVDDPLAVELIEHIDYPYRQRFGVASQVVSMRAHAFDSVVRTFLESHPKATVVALGEGLQTSYWRLGRPAATWITVDLAPIVALREQLLPGEQHIIKFAGSAFDRSWMNLVPSESSPIIVAEGLFMYFDETTVYKLISDCARQFPGGTLVFDAAPDWFARMKVKTVGARRDVLTKERYIAPPIQSGISAKDAAALATHIDGVASSQAVRMPPGRGLQGWLLRAIYQGRLIPARWRMPLYVLRFKSTTGDR</sequence>
<dbReference type="SUPFAM" id="SSF53335">
    <property type="entry name" value="S-adenosyl-L-methionine-dependent methyltransferases"/>
    <property type="match status" value="1"/>
</dbReference>
<dbReference type="GO" id="GO:0032259">
    <property type="term" value="P:methylation"/>
    <property type="evidence" value="ECO:0007669"/>
    <property type="project" value="UniProtKB-KW"/>
</dbReference>
<dbReference type="Proteomes" id="UP000199251">
    <property type="component" value="Unassembled WGS sequence"/>
</dbReference>
<organism evidence="3 5">
    <name type="scientific">Mycobacterium lentiflavum</name>
    <dbReference type="NCBI Taxonomy" id="141349"/>
    <lineage>
        <taxon>Bacteria</taxon>
        <taxon>Bacillati</taxon>
        <taxon>Actinomycetota</taxon>
        <taxon>Actinomycetes</taxon>
        <taxon>Mycobacteriales</taxon>
        <taxon>Mycobacteriaceae</taxon>
        <taxon>Mycobacterium</taxon>
        <taxon>Mycobacterium simiae complex</taxon>
    </lineage>
</organism>